<dbReference type="AlphaFoldDB" id="A0A512L3G4"/>
<dbReference type="Gene3D" id="3.30.565.10">
    <property type="entry name" value="Histidine kinase-like ATPase, C-terminal domain"/>
    <property type="match status" value="1"/>
</dbReference>
<dbReference type="InterPro" id="IPR003661">
    <property type="entry name" value="HisK_dim/P_dom"/>
</dbReference>
<keyword evidence="10" id="KW-0067">ATP-binding</keyword>
<dbReference type="GO" id="GO:0005886">
    <property type="term" value="C:plasma membrane"/>
    <property type="evidence" value="ECO:0007669"/>
    <property type="project" value="UniProtKB-SubCell"/>
</dbReference>
<dbReference type="InterPro" id="IPR017232">
    <property type="entry name" value="NtrY"/>
</dbReference>
<dbReference type="EMBL" id="BKAD01000001">
    <property type="protein sequence ID" value="GEP29016.1"/>
    <property type="molecule type" value="Genomic_DNA"/>
</dbReference>
<dbReference type="InterPro" id="IPR005467">
    <property type="entry name" value="His_kinase_dom"/>
</dbReference>
<dbReference type="RefSeq" id="WP_147069761.1">
    <property type="nucleotide sequence ID" value="NZ_AP021884.1"/>
</dbReference>
<keyword evidence="12" id="KW-0902">Two-component regulatory system</keyword>
<dbReference type="SMART" id="SM00304">
    <property type="entry name" value="HAMP"/>
    <property type="match status" value="1"/>
</dbReference>
<feature type="domain" description="Histidine kinase" evidence="15">
    <location>
        <begin position="494"/>
        <end position="704"/>
    </location>
</feature>
<dbReference type="GO" id="GO:0005524">
    <property type="term" value="F:ATP binding"/>
    <property type="evidence" value="ECO:0007669"/>
    <property type="project" value="UniProtKB-KW"/>
</dbReference>
<dbReference type="PROSITE" id="PS50109">
    <property type="entry name" value="HIS_KIN"/>
    <property type="match status" value="1"/>
</dbReference>
<evidence type="ECO:0000256" key="9">
    <source>
        <dbReference type="ARBA" id="ARBA00022777"/>
    </source>
</evidence>
<evidence type="ECO:0000256" key="14">
    <source>
        <dbReference type="SAM" id="Phobius"/>
    </source>
</evidence>
<feature type="transmembrane region" description="Helical" evidence="14">
    <location>
        <begin position="77"/>
        <end position="98"/>
    </location>
</feature>
<dbReference type="SUPFAM" id="SSF158472">
    <property type="entry name" value="HAMP domain-like"/>
    <property type="match status" value="1"/>
</dbReference>
<evidence type="ECO:0000256" key="12">
    <source>
        <dbReference type="ARBA" id="ARBA00023012"/>
    </source>
</evidence>
<dbReference type="PANTHER" id="PTHR42878:SF7">
    <property type="entry name" value="SENSOR HISTIDINE KINASE GLRK"/>
    <property type="match status" value="1"/>
</dbReference>
<evidence type="ECO:0000259" key="15">
    <source>
        <dbReference type="PROSITE" id="PS50109"/>
    </source>
</evidence>
<dbReference type="EC" id="2.7.13.3" evidence="3"/>
<accession>A0A512L3G4</accession>
<dbReference type="InterPro" id="IPR050351">
    <property type="entry name" value="BphY/WalK/GraS-like"/>
</dbReference>
<dbReference type="GO" id="GO:0007234">
    <property type="term" value="P:osmosensory signaling via phosphorelay pathway"/>
    <property type="evidence" value="ECO:0007669"/>
    <property type="project" value="TreeGrafter"/>
</dbReference>
<dbReference type="OrthoDB" id="9815750at2"/>
<dbReference type="InterPro" id="IPR035965">
    <property type="entry name" value="PAS-like_dom_sf"/>
</dbReference>
<dbReference type="Pfam" id="PF02518">
    <property type="entry name" value="HATPase_c"/>
    <property type="match status" value="1"/>
</dbReference>
<comment type="catalytic activity">
    <reaction evidence="1">
        <text>ATP + protein L-histidine = ADP + protein N-phospho-L-histidine.</text>
        <dbReference type="EC" id="2.7.13.3"/>
    </reaction>
</comment>
<evidence type="ECO:0000256" key="13">
    <source>
        <dbReference type="ARBA" id="ARBA00023136"/>
    </source>
</evidence>
<dbReference type="InterPro" id="IPR045671">
    <property type="entry name" value="NtrY-like_N"/>
</dbReference>
<comment type="caution">
    <text evidence="17">The sequence shown here is derived from an EMBL/GenBank/DDBJ whole genome shotgun (WGS) entry which is preliminary data.</text>
</comment>
<keyword evidence="6" id="KW-0808">Transferase</keyword>
<dbReference type="CDD" id="cd00082">
    <property type="entry name" value="HisKA"/>
    <property type="match status" value="1"/>
</dbReference>
<evidence type="ECO:0000256" key="2">
    <source>
        <dbReference type="ARBA" id="ARBA00004651"/>
    </source>
</evidence>
<reference evidence="17 18" key="1">
    <citation type="submission" date="2019-07" db="EMBL/GenBank/DDBJ databases">
        <title>Whole genome shotgun sequence of Thiobacillus plumbophilus NBRC 107929.</title>
        <authorList>
            <person name="Hosoyama A."/>
            <person name="Uohara A."/>
            <person name="Ohji S."/>
            <person name="Ichikawa N."/>
        </authorList>
    </citation>
    <scope>NUCLEOTIDE SEQUENCE [LARGE SCALE GENOMIC DNA]</scope>
    <source>
        <strain evidence="17 18">NBRC 107929</strain>
    </source>
</reference>
<keyword evidence="8" id="KW-0547">Nucleotide-binding</keyword>
<dbReference type="InterPro" id="IPR036097">
    <property type="entry name" value="HisK_dim/P_sf"/>
</dbReference>
<dbReference type="InterPro" id="IPR004358">
    <property type="entry name" value="Sig_transdc_His_kin-like_C"/>
</dbReference>
<dbReference type="InterPro" id="IPR036890">
    <property type="entry name" value="HATPase_C_sf"/>
</dbReference>
<dbReference type="Proteomes" id="UP000321337">
    <property type="component" value="Unassembled WGS sequence"/>
</dbReference>
<keyword evidence="5" id="KW-0597">Phosphoprotein</keyword>
<comment type="subcellular location">
    <subcellularLocation>
        <location evidence="2">Cell membrane</location>
        <topology evidence="2">Multi-pass membrane protein</topology>
    </subcellularLocation>
</comment>
<proteinExistence type="predicted"/>
<dbReference type="SUPFAM" id="SSF55874">
    <property type="entry name" value="ATPase domain of HSP90 chaperone/DNA topoisomerase II/histidine kinase"/>
    <property type="match status" value="1"/>
</dbReference>
<dbReference type="Pfam" id="PF00512">
    <property type="entry name" value="HisKA"/>
    <property type="match status" value="1"/>
</dbReference>
<organism evidence="17 18">
    <name type="scientific">Sulfuriferula plumbiphila</name>
    <dbReference type="NCBI Taxonomy" id="171865"/>
    <lineage>
        <taxon>Bacteria</taxon>
        <taxon>Pseudomonadati</taxon>
        <taxon>Pseudomonadota</taxon>
        <taxon>Betaproteobacteria</taxon>
        <taxon>Nitrosomonadales</taxon>
        <taxon>Sulfuricellaceae</taxon>
        <taxon>Sulfuriferula</taxon>
    </lineage>
</organism>
<feature type="domain" description="HAMP" evidence="16">
    <location>
        <begin position="299"/>
        <end position="351"/>
    </location>
</feature>
<dbReference type="CDD" id="cd06225">
    <property type="entry name" value="HAMP"/>
    <property type="match status" value="1"/>
</dbReference>
<evidence type="ECO:0000256" key="6">
    <source>
        <dbReference type="ARBA" id="ARBA00022679"/>
    </source>
</evidence>
<dbReference type="SMART" id="SM00388">
    <property type="entry name" value="HisKA"/>
    <property type="match status" value="1"/>
</dbReference>
<dbReference type="GO" id="GO:0000156">
    <property type="term" value="F:phosphorelay response regulator activity"/>
    <property type="evidence" value="ECO:0007669"/>
    <property type="project" value="TreeGrafter"/>
</dbReference>
<keyword evidence="4" id="KW-1003">Cell membrane</keyword>
<keyword evidence="13 14" id="KW-0472">Membrane</keyword>
<dbReference type="PRINTS" id="PR00344">
    <property type="entry name" value="BCTRLSENSOR"/>
</dbReference>
<dbReference type="PANTHER" id="PTHR42878">
    <property type="entry name" value="TWO-COMPONENT HISTIDINE KINASE"/>
    <property type="match status" value="1"/>
</dbReference>
<evidence type="ECO:0000313" key="17">
    <source>
        <dbReference type="EMBL" id="GEP29016.1"/>
    </source>
</evidence>
<evidence type="ECO:0000256" key="7">
    <source>
        <dbReference type="ARBA" id="ARBA00022692"/>
    </source>
</evidence>
<keyword evidence="9 17" id="KW-0418">Kinase</keyword>
<dbReference type="SUPFAM" id="SSF47384">
    <property type="entry name" value="Homodimeric domain of signal transducing histidine kinase"/>
    <property type="match status" value="1"/>
</dbReference>
<evidence type="ECO:0000256" key="4">
    <source>
        <dbReference type="ARBA" id="ARBA00022475"/>
    </source>
</evidence>
<evidence type="ECO:0000256" key="1">
    <source>
        <dbReference type="ARBA" id="ARBA00000085"/>
    </source>
</evidence>
<evidence type="ECO:0000259" key="16">
    <source>
        <dbReference type="PROSITE" id="PS50885"/>
    </source>
</evidence>
<feature type="transmembrane region" description="Helical" evidence="14">
    <location>
        <begin position="34"/>
        <end position="56"/>
    </location>
</feature>
<dbReference type="SUPFAM" id="SSF55785">
    <property type="entry name" value="PYP-like sensor domain (PAS domain)"/>
    <property type="match status" value="1"/>
</dbReference>
<dbReference type="Gene3D" id="3.30.450.20">
    <property type="entry name" value="PAS domain"/>
    <property type="match status" value="1"/>
</dbReference>
<keyword evidence="18" id="KW-1185">Reference proteome</keyword>
<keyword evidence="7 14" id="KW-0812">Transmembrane</keyword>
<dbReference type="PIRSF" id="PIRSF037532">
    <property type="entry name" value="STHK_NtrY"/>
    <property type="match status" value="1"/>
</dbReference>
<feature type="transmembrane region" description="Helical" evidence="14">
    <location>
        <begin position="274"/>
        <end position="297"/>
    </location>
</feature>
<protein>
    <recommendedName>
        <fullName evidence="3">histidine kinase</fullName>
        <ecNumber evidence="3">2.7.13.3</ecNumber>
    </recommendedName>
</protein>
<dbReference type="GO" id="GO:0000155">
    <property type="term" value="F:phosphorelay sensor kinase activity"/>
    <property type="evidence" value="ECO:0007669"/>
    <property type="project" value="InterPro"/>
</dbReference>
<dbReference type="Pfam" id="PF19312">
    <property type="entry name" value="NtrY_N"/>
    <property type="match status" value="1"/>
</dbReference>
<keyword evidence="11 14" id="KW-1133">Transmembrane helix</keyword>
<dbReference type="Gene3D" id="1.10.287.130">
    <property type="match status" value="1"/>
</dbReference>
<evidence type="ECO:0000256" key="10">
    <source>
        <dbReference type="ARBA" id="ARBA00022840"/>
    </source>
</evidence>
<dbReference type="Pfam" id="PF00672">
    <property type="entry name" value="HAMP"/>
    <property type="match status" value="1"/>
</dbReference>
<gene>
    <name evidence="17" type="ORF">TPL01_01540</name>
</gene>
<dbReference type="Gene3D" id="6.10.340.10">
    <property type="match status" value="1"/>
</dbReference>
<sequence>MKYLVLLGFGVGAVLVYLLSSASANTELFARNFPYLLAVTGALVAALLVLVGYQVVQLRRKIKHGVFGAKLTVRLMLVFGLMALLPGAVVYGVSVQFLSKSIESWFDVRVDNALGSGLNLGQAVLDNLQRELTKKAESMALALADQPPAAHIHLLNNLREQSGVQEATLFSERGKIIAFAGNERAGMLPMIPGNTILWQVRQQQPYSRIESIPNRGLFVRVVVPVNLLSFTENIRVLQLMQPVPPKLAEDAEAVRTAYQDYQELSLSRLGLKRLYGLTLTLAMLLALLATVALAFLISEQMAAPLRALAKGTRAVAKGDFTQMHPVHSRDELGILTQSFNRMTRQLAEARNAAEVSREQIEKSHAYLENILANLTSGVVAFDEQLQVRSINPLAEQILDVTTGTLRGVQLYQWGSRTPALAEFAGAIAAQFKLHGDVSWRQQIEYGADGNKRTLLAHGTHLPSGVDNGYVLVFDDITHLIKAQRDAAWGEVARRLAHEIKNPLTPIQLSAERIQHKFAAKLAPADAETLTRSTQTIVNQVSAMKEMVNAFAEYARTPAVQLEAIELNALVREVLSLYEPAPGMTLDLATDLPQVSGDRKLLRQVIHNLLQNAQDALADSPEPHIVLSTAQTESGVQLTIMDNGPGFPPALMERLFEPYATTKPKGTGLGLAIVKKIIEEHHGMIRIENIRPHGASVHIRLPVAAVMEANV</sequence>
<dbReference type="GO" id="GO:0030295">
    <property type="term" value="F:protein kinase activator activity"/>
    <property type="evidence" value="ECO:0007669"/>
    <property type="project" value="TreeGrafter"/>
</dbReference>
<dbReference type="SMART" id="SM00387">
    <property type="entry name" value="HATPase_c"/>
    <property type="match status" value="1"/>
</dbReference>
<dbReference type="InterPro" id="IPR003594">
    <property type="entry name" value="HATPase_dom"/>
</dbReference>
<evidence type="ECO:0000256" key="5">
    <source>
        <dbReference type="ARBA" id="ARBA00022553"/>
    </source>
</evidence>
<evidence type="ECO:0000256" key="11">
    <source>
        <dbReference type="ARBA" id="ARBA00022989"/>
    </source>
</evidence>
<evidence type="ECO:0000256" key="3">
    <source>
        <dbReference type="ARBA" id="ARBA00012438"/>
    </source>
</evidence>
<dbReference type="PROSITE" id="PS50885">
    <property type="entry name" value="HAMP"/>
    <property type="match status" value="1"/>
</dbReference>
<evidence type="ECO:0000313" key="18">
    <source>
        <dbReference type="Proteomes" id="UP000321337"/>
    </source>
</evidence>
<evidence type="ECO:0000256" key="8">
    <source>
        <dbReference type="ARBA" id="ARBA00022741"/>
    </source>
</evidence>
<dbReference type="InterPro" id="IPR003660">
    <property type="entry name" value="HAMP_dom"/>
</dbReference>
<name>A0A512L3G4_9PROT</name>